<name>A0ABU3A7V4_9FLAO</name>
<gene>
    <name evidence="1" type="ORF">RM706_04445</name>
</gene>
<evidence type="ECO:0000313" key="2">
    <source>
        <dbReference type="Proteomes" id="UP001255246"/>
    </source>
</evidence>
<evidence type="ECO:0008006" key="3">
    <source>
        <dbReference type="Google" id="ProtNLM"/>
    </source>
</evidence>
<reference evidence="1 2" key="1">
    <citation type="submission" date="2023-09" db="EMBL/GenBank/DDBJ databases">
        <authorList>
            <person name="Rey-Velasco X."/>
        </authorList>
    </citation>
    <scope>NUCLEOTIDE SEQUENCE [LARGE SCALE GENOMIC DNA]</scope>
    <source>
        <strain evidence="1 2">F388</strain>
    </source>
</reference>
<dbReference type="EMBL" id="JAVRHR010000001">
    <property type="protein sequence ID" value="MDT0606264.1"/>
    <property type="molecule type" value="Genomic_DNA"/>
</dbReference>
<dbReference type="RefSeq" id="WP_311349823.1">
    <property type="nucleotide sequence ID" value="NZ_JAVRHR010000001.1"/>
</dbReference>
<organism evidence="1 2">
    <name type="scientific">Croceitalea rosinachiae</name>
    <dbReference type="NCBI Taxonomy" id="3075596"/>
    <lineage>
        <taxon>Bacteria</taxon>
        <taxon>Pseudomonadati</taxon>
        <taxon>Bacteroidota</taxon>
        <taxon>Flavobacteriia</taxon>
        <taxon>Flavobacteriales</taxon>
        <taxon>Flavobacteriaceae</taxon>
        <taxon>Croceitalea</taxon>
    </lineage>
</organism>
<sequence>MRKFFCIFLGLLFLHSCIPIRIAPNISDYKVVRGKRFKRGLPKKTTFIFEDPKEANQFYEYVNIKYDLEDYYVDVQVPFKVGEKEFFFSFYEVEKQNKAVNLIPLVFDVAANATLQNEDFETYAANEDTTILRNGQWYIAVEVFSDEEKDCLHEDSDSRDIVLPYLRALKNEYLSTHNYNEVVFKN</sequence>
<protein>
    <recommendedName>
        <fullName evidence="3">Lipoprotein</fullName>
    </recommendedName>
</protein>
<evidence type="ECO:0000313" key="1">
    <source>
        <dbReference type="EMBL" id="MDT0606264.1"/>
    </source>
</evidence>
<comment type="caution">
    <text evidence="1">The sequence shown here is derived from an EMBL/GenBank/DDBJ whole genome shotgun (WGS) entry which is preliminary data.</text>
</comment>
<proteinExistence type="predicted"/>
<keyword evidence="2" id="KW-1185">Reference proteome</keyword>
<dbReference type="Proteomes" id="UP001255246">
    <property type="component" value="Unassembled WGS sequence"/>
</dbReference>
<accession>A0ABU3A7V4</accession>